<evidence type="ECO:0000313" key="1">
    <source>
        <dbReference type="EMBL" id="PZQ13630.1"/>
    </source>
</evidence>
<dbReference type="Proteomes" id="UP000249577">
    <property type="component" value="Unassembled WGS sequence"/>
</dbReference>
<accession>A0A2W5MJK3</accession>
<dbReference type="AlphaFoldDB" id="A0A2W5MJK3"/>
<organism evidence="1 2">
    <name type="scientific">Ancylobacter novellus</name>
    <name type="common">Thiobacillus novellus</name>
    <dbReference type="NCBI Taxonomy" id="921"/>
    <lineage>
        <taxon>Bacteria</taxon>
        <taxon>Pseudomonadati</taxon>
        <taxon>Pseudomonadota</taxon>
        <taxon>Alphaproteobacteria</taxon>
        <taxon>Hyphomicrobiales</taxon>
        <taxon>Xanthobacteraceae</taxon>
        <taxon>Ancylobacter</taxon>
    </lineage>
</organism>
<dbReference type="EMBL" id="QFPN01000007">
    <property type="protein sequence ID" value="PZQ13630.1"/>
    <property type="molecule type" value="Genomic_DNA"/>
</dbReference>
<reference evidence="1 2" key="1">
    <citation type="submission" date="2017-08" db="EMBL/GenBank/DDBJ databases">
        <title>Infants hospitalized years apart are colonized by the same room-sourced microbial strains.</title>
        <authorList>
            <person name="Brooks B."/>
            <person name="Olm M.R."/>
            <person name="Firek B.A."/>
            <person name="Baker R."/>
            <person name="Thomas B.C."/>
            <person name="Morowitz M.J."/>
            <person name="Banfield J.F."/>
        </authorList>
    </citation>
    <scope>NUCLEOTIDE SEQUENCE [LARGE SCALE GENOMIC DNA]</scope>
    <source>
        <strain evidence="1">S2_005_003_R2_43</strain>
    </source>
</reference>
<evidence type="ECO:0000313" key="2">
    <source>
        <dbReference type="Proteomes" id="UP000249577"/>
    </source>
</evidence>
<comment type="caution">
    <text evidence="1">The sequence shown here is derived from an EMBL/GenBank/DDBJ whole genome shotgun (WGS) entry which is preliminary data.</text>
</comment>
<name>A0A2W5MJK3_ANCNO</name>
<sequence length="245" mass="25514">MMSRTQSAAAAAETAAALARILDGLTLEVPATGDAVARCRRTCRTIVHVLADRIDGAEAASTIGRRLVAQAQSFAAAADQGGVVREFYRAAASAADAIPRTSSPVLTGRYRLATALAAGFEAALLGAAFVAEARASIDARDEAIAARRRIDDALTGSIDRLAAALGDRVTETLAAAAAQASRRLSDRAASLKPTVRVTLTRAYPSTVVAWRLYGDPNRGAELAKRATCGTPMFMPTEFDALAPEV</sequence>
<proteinExistence type="predicted"/>
<protein>
    <submittedName>
        <fullName evidence="1">Uncharacterized protein</fullName>
    </submittedName>
</protein>
<gene>
    <name evidence="1" type="ORF">DI565_13895</name>
</gene>